<dbReference type="PANTHER" id="PTHR38683">
    <property type="entry name" value="CHORISMATE PYRUVATE-LYASE"/>
    <property type="match status" value="1"/>
</dbReference>
<keyword evidence="5" id="KW-1185">Reference proteome</keyword>
<dbReference type="OrthoDB" id="5646761at2"/>
<evidence type="ECO:0000313" key="5">
    <source>
        <dbReference type="Proteomes" id="UP000201728"/>
    </source>
</evidence>
<dbReference type="EMBL" id="CP016397">
    <property type="protein sequence ID" value="ASQ45720.1"/>
    <property type="molecule type" value="Genomic_DNA"/>
</dbReference>
<evidence type="ECO:0000313" key="4">
    <source>
        <dbReference type="EMBL" id="ASQ45720.1"/>
    </source>
</evidence>
<dbReference type="RefSeq" id="WP_094090752.1">
    <property type="nucleotide sequence ID" value="NZ_CP016397.1"/>
</dbReference>
<gene>
    <name evidence="4" type="ORF">clem_05825</name>
</gene>
<dbReference type="SUPFAM" id="SSF64288">
    <property type="entry name" value="Chorismate lyase-like"/>
    <property type="match status" value="1"/>
</dbReference>
<evidence type="ECO:0000256" key="3">
    <source>
        <dbReference type="ARBA" id="ARBA00023239"/>
    </source>
</evidence>
<reference evidence="5" key="1">
    <citation type="submission" date="2016-07" db="EMBL/GenBank/DDBJ databases">
        <authorList>
            <person name="Florea S."/>
            <person name="Webb J.S."/>
            <person name="Jaromczyk J."/>
            <person name="Schardl C.L."/>
        </authorList>
    </citation>
    <scope>NUCLEOTIDE SEQUENCE [LARGE SCALE GENOMIC DNA]</scope>
    <source>
        <strain evidence="5">CDC-D5610</strain>
    </source>
</reference>
<dbReference type="InterPro" id="IPR007440">
    <property type="entry name" value="Chorismate--pyruvate_lyase"/>
</dbReference>
<evidence type="ECO:0000256" key="2">
    <source>
        <dbReference type="ARBA" id="ARBA00022688"/>
    </source>
</evidence>
<protein>
    <submittedName>
        <fullName evidence="4">Chorismate pyruvate lyase</fullName>
    </submittedName>
</protein>
<dbReference type="PANTHER" id="PTHR38683:SF1">
    <property type="entry name" value="CHORISMATE PYRUVATE-LYASE"/>
    <property type="match status" value="1"/>
</dbReference>
<dbReference type="GO" id="GO:0008813">
    <property type="term" value="F:chorismate lyase activity"/>
    <property type="evidence" value="ECO:0007669"/>
    <property type="project" value="InterPro"/>
</dbReference>
<dbReference type="GO" id="GO:0006744">
    <property type="term" value="P:ubiquinone biosynthetic process"/>
    <property type="evidence" value="ECO:0007669"/>
    <property type="project" value="UniProtKB-KW"/>
</dbReference>
<organism evidence="4 5">
    <name type="scientific">Legionella clemsonensis</name>
    <dbReference type="NCBI Taxonomy" id="1867846"/>
    <lineage>
        <taxon>Bacteria</taxon>
        <taxon>Pseudomonadati</taxon>
        <taxon>Pseudomonadota</taxon>
        <taxon>Gammaproteobacteria</taxon>
        <taxon>Legionellales</taxon>
        <taxon>Legionellaceae</taxon>
        <taxon>Legionella</taxon>
    </lineage>
</organism>
<keyword evidence="2" id="KW-0831">Ubiquinone biosynthesis</keyword>
<keyword evidence="3 4" id="KW-0456">Lyase</keyword>
<name>A0A222P1K9_9GAMM</name>
<dbReference type="InterPro" id="IPR028978">
    <property type="entry name" value="Chorismate_lyase_/UTRA_dom_sf"/>
</dbReference>
<keyword evidence="1" id="KW-0963">Cytoplasm</keyword>
<accession>A0A222P1K9</accession>
<dbReference type="Pfam" id="PF04345">
    <property type="entry name" value="Chor_lyase"/>
    <property type="match status" value="1"/>
</dbReference>
<dbReference type="Proteomes" id="UP000201728">
    <property type="component" value="Chromosome"/>
</dbReference>
<dbReference type="KEGG" id="lcd:clem_05825"/>
<keyword evidence="4" id="KW-0670">Pyruvate</keyword>
<evidence type="ECO:0000256" key="1">
    <source>
        <dbReference type="ARBA" id="ARBA00022490"/>
    </source>
</evidence>
<sequence length="172" mass="20519">MFAQTVNPPEKLLPWLNHQRSLTAKLKKERGEAILSILKQEWRNCSWWDRYVLGLAINSVMHRDIIMTAQNKACWYARTIIPCDCYEKNASFFMRLKEEALGVIIFDTPEIQRDRMIHYSIDSASLEYYWLPHHLRGTGERLWVRLSKFILPQSTFFYLVEILLPELLRMKN</sequence>
<dbReference type="AlphaFoldDB" id="A0A222P1K9"/>
<dbReference type="Gene3D" id="3.40.1410.10">
    <property type="entry name" value="Chorismate lyase-like"/>
    <property type="match status" value="1"/>
</dbReference>
<proteinExistence type="predicted"/>
<dbReference type="GO" id="GO:0005829">
    <property type="term" value="C:cytosol"/>
    <property type="evidence" value="ECO:0007669"/>
    <property type="project" value="TreeGrafter"/>
</dbReference>